<sequence length="159" mass="18639">MTDPLAQRNNPPQSTLRIPSIQTRAPKLKILIIHFPFLLAKCPATQHRLSRYLRNILPPLSATNITLQAKSPLPICILWDLYRIIVSEWIAVNPYLEWDLNAIEWCLERDTPNIETLNFFLEQLFIMRRRTRKCESLVADHLRLNLPSAWRSRYLPTAV</sequence>
<accession>A0A6A6ENR4</accession>
<keyword evidence="2" id="KW-1185">Reference proteome</keyword>
<gene>
    <name evidence="1" type="ORF">K469DRAFT_317044</name>
</gene>
<proteinExistence type="predicted"/>
<dbReference type="OrthoDB" id="3231000at2759"/>
<evidence type="ECO:0000313" key="1">
    <source>
        <dbReference type="EMBL" id="KAF2192683.1"/>
    </source>
</evidence>
<dbReference type="EMBL" id="ML994615">
    <property type="protein sequence ID" value="KAF2192683.1"/>
    <property type="molecule type" value="Genomic_DNA"/>
</dbReference>
<dbReference type="AlphaFoldDB" id="A0A6A6ENR4"/>
<name>A0A6A6ENR4_9PEZI</name>
<dbReference type="Proteomes" id="UP000800200">
    <property type="component" value="Unassembled WGS sequence"/>
</dbReference>
<organism evidence="1 2">
    <name type="scientific">Zopfia rhizophila CBS 207.26</name>
    <dbReference type="NCBI Taxonomy" id="1314779"/>
    <lineage>
        <taxon>Eukaryota</taxon>
        <taxon>Fungi</taxon>
        <taxon>Dikarya</taxon>
        <taxon>Ascomycota</taxon>
        <taxon>Pezizomycotina</taxon>
        <taxon>Dothideomycetes</taxon>
        <taxon>Dothideomycetes incertae sedis</taxon>
        <taxon>Zopfiaceae</taxon>
        <taxon>Zopfia</taxon>
    </lineage>
</organism>
<evidence type="ECO:0000313" key="2">
    <source>
        <dbReference type="Proteomes" id="UP000800200"/>
    </source>
</evidence>
<reference evidence="1" key="1">
    <citation type="journal article" date="2020" name="Stud. Mycol.">
        <title>101 Dothideomycetes genomes: a test case for predicting lifestyles and emergence of pathogens.</title>
        <authorList>
            <person name="Haridas S."/>
            <person name="Albert R."/>
            <person name="Binder M."/>
            <person name="Bloem J."/>
            <person name="Labutti K."/>
            <person name="Salamov A."/>
            <person name="Andreopoulos B."/>
            <person name="Baker S."/>
            <person name="Barry K."/>
            <person name="Bills G."/>
            <person name="Bluhm B."/>
            <person name="Cannon C."/>
            <person name="Castanera R."/>
            <person name="Culley D."/>
            <person name="Daum C."/>
            <person name="Ezra D."/>
            <person name="Gonzalez J."/>
            <person name="Henrissat B."/>
            <person name="Kuo A."/>
            <person name="Liang C."/>
            <person name="Lipzen A."/>
            <person name="Lutzoni F."/>
            <person name="Magnuson J."/>
            <person name="Mondo S."/>
            <person name="Nolan M."/>
            <person name="Ohm R."/>
            <person name="Pangilinan J."/>
            <person name="Park H.-J."/>
            <person name="Ramirez L."/>
            <person name="Alfaro M."/>
            <person name="Sun H."/>
            <person name="Tritt A."/>
            <person name="Yoshinaga Y."/>
            <person name="Zwiers L.-H."/>
            <person name="Turgeon B."/>
            <person name="Goodwin S."/>
            <person name="Spatafora J."/>
            <person name="Crous P."/>
            <person name="Grigoriev I."/>
        </authorList>
    </citation>
    <scope>NUCLEOTIDE SEQUENCE</scope>
    <source>
        <strain evidence="1">CBS 207.26</strain>
    </source>
</reference>
<protein>
    <submittedName>
        <fullName evidence="1">Uncharacterized protein</fullName>
    </submittedName>
</protein>